<dbReference type="GO" id="GO:0005829">
    <property type="term" value="C:cytosol"/>
    <property type="evidence" value="ECO:0007669"/>
    <property type="project" value="TreeGrafter"/>
</dbReference>
<keyword evidence="7" id="KW-0460">Magnesium</keyword>
<comment type="cofactor">
    <cofactor evidence="7">
        <name>Mg(2+)</name>
        <dbReference type="ChEBI" id="CHEBI:18420"/>
    </cofactor>
    <text evidence="7">Binds 1 Mg(2+) ion per subunit.</text>
</comment>
<dbReference type="GO" id="GO:0004765">
    <property type="term" value="F:shikimate kinase activity"/>
    <property type="evidence" value="ECO:0007669"/>
    <property type="project" value="UniProtKB-UniRule"/>
</dbReference>
<comment type="similarity">
    <text evidence="7">Belongs to the shikimate kinase family.</text>
</comment>
<feature type="binding site" evidence="7">
    <location>
        <position position="84"/>
    </location>
    <ligand>
        <name>substrate</name>
    </ligand>
</feature>
<dbReference type="GO" id="GO:0009423">
    <property type="term" value="P:chorismate biosynthetic process"/>
    <property type="evidence" value="ECO:0007669"/>
    <property type="project" value="UniProtKB-UniRule"/>
</dbReference>
<organism evidence="8 9">
    <name type="scientific">Candidatus Scatomonas pullistercoris</name>
    <dbReference type="NCBI Taxonomy" id="2840920"/>
    <lineage>
        <taxon>Bacteria</taxon>
        <taxon>Bacillati</taxon>
        <taxon>Bacillota</taxon>
        <taxon>Clostridia</taxon>
        <taxon>Lachnospirales</taxon>
        <taxon>Lachnospiraceae</taxon>
        <taxon>Lachnospiraceae incertae sedis</taxon>
        <taxon>Candidatus Scatomonas</taxon>
    </lineage>
</organism>
<keyword evidence="4 7" id="KW-0418">Kinase</keyword>
<evidence type="ECO:0000256" key="4">
    <source>
        <dbReference type="ARBA" id="ARBA00022777"/>
    </source>
</evidence>
<feature type="binding site" evidence="7">
    <location>
        <position position="156"/>
    </location>
    <ligand>
        <name>ATP</name>
        <dbReference type="ChEBI" id="CHEBI:30616"/>
    </ligand>
</feature>
<dbReference type="Gene3D" id="3.40.50.300">
    <property type="entry name" value="P-loop containing nucleotide triphosphate hydrolases"/>
    <property type="match status" value="1"/>
</dbReference>
<evidence type="ECO:0000256" key="7">
    <source>
        <dbReference type="HAMAP-Rule" id="MF_00109"/>
    </source>
</evidence>
<dbReference type="PANTHER" id="PTHR21087">
    <property type="entry name" value="SHIKIMATE KINASE"/>
    <property type="match status" value="1"/>
</dbReference>
<evidence type="ECO:0000256" key="2">
    <source>
        <dbReference type="ARBA" id="ARBA00022679"/>
    </source>
</evidence>
<comment type="catalytic activity">
    <reaction evidence="7">
        <text>shikimate + ATP = 3-phosphoshikimate + ADP + H(+)</text>
        <dbReference type="Rhea" id="RHEA:13121"/>
        <dbReference type="ChEBI" id="CHEBI:15378"/>
        <dbReference type="ChEBI" id="CHEBI:30616"/>
        <dbReference type="ChEBI" id="CHEBI:36208"/>
        <dbReference type="ChEBI" id="CHEBI:145989"/>
        <dbReference type="ChEBI" id="CHEBI:456216"/>
        <dbReference type="EC" id="2.7.1.71"/>
    </reaction>
</comment>
<evidence type="ECO:0000256" key="6">
    <source>
        <dbReference type="ARBA" id="ARBA00023141"/>
    </source>
</evidence>
<gene>
    <name evidence="7" type="primary">aroK</name>
    <name evidence="8" type="ORF">IAB71_06495</name>
</gene>
<comment type="caution">
    <text evidence="8">The sequence shown here is derived from an EMBL/GenBank/DDBJ whole genome shotgun (WGS) entry which is preliminary data.</text>
</comment>
<keyword evidence="7" id="KW-0963">Cytoplasm</keyword>
<dbReference type="EC" id="2.7.1.71" evidence="7"/>
<dbReference type="GO" id="GO:0000287">
    <property type="term" value="F:magnesium ion binding"/>
    <property type="evidence" value="ECO:0007669"/>
    <property type="project" value="UniProtKB-UniRule"/>
</dbReference>
<dbReference type="AlphaFoldDB" id="A0A9D1TAT1"/>
<protein>
    <recommendedName>
        <fullName evidence="7">Shikimate kinase</fullName>
        <shortName evidence="7">SK</shortName>
        <ecNumber evidence="7">2.7.1.71</ecNumber>
    </recommendedName>
</protein>
<name>A0A9D1TAT1_9FIRM</name>
<feature type="binding site" evidence="7">
    <location>
        <position position="122"/>
    </location>
    <ligand>
        <name>ATP</name>
        <dbReference type="ChEBI" id="CHEBI:30616"/>
    </ligand>
</feature>
<dbReference type="Pfam" id="PF01202">
    <property type="entry name" value="SKI"/>
    <property type="match status" value="1"/>
</dbReference>
<feature type="binding site" evidence="7">
    <location>
        <begin position="17"/>
        <end position="22"/>
    </location>
    <ligand>
        <name>ATP</name>
        <dbReference type="ChEBI" id="CHEBI:30616"/>
    </ligand>
</feature>
<dbReference type="SUPFAM" id="SSF52540">
    <property type="entry name" value="P-loop containing nucleoside triphosphate hydrolases"/>
    <property type="match status" value="1"/>
</dbReference>
<evidence type="ECO:0000256" key="1">
    <source>
        <dbReference type="ARBA" id="ARBA00022605"/>
    </source>
</evidence>
<comment type="pathway">
    <text evidence="7">Metabolic intermediate biosynthesis; chorismate biosynthesis; chorismate from D-erythrose 4-phosphate and phosphoenolpyruvate: step 5/7.</text>
</comment>
<comment type="subcellular location">
    <subcellularLocation>
        <location evidence="7">Cytoplasm</location>
    </subcellularLocation>
</comment>
<dbReference type="GO" id="GO:0008652">
    <property type="term" value="P:amino acid biosynthetic process"/>
    <property type="evidence" value="ECO:0007669"/>
    <property type="project" value="UniProtKB-KW"/>
</dbReference>
<dbReference type="Proteomes" id="UP000824169">
    <property type="component" value="Unassembled WGS sequence"/>
</dbReference>
<feature type="binding site" evidence="7">
    <location>
        <position position="139"/>
    </location>
    <ligand>
        <name>substrate</name>
    </ligand>
</feature>
<reference evidence="8" key="1">
    <citation type="submission" date="2020-10" db="EMBL/GenBank/DDBJ databases">
        <authorList>
            <person name="Gilroy R."/>
        </authorList>
    </citation>
    <scope>NUCLEOTIDE SEQUENCE</scope>
    <source>
        <strain evidence="8">CHK188-20938</strain>
    </source>
</reference>
<dbReference type="EMBL" id="DVOO01000016">
    <property type="protein sequence ID" value="HIV25423.1"/>
    <property type="molecule type" value="Genomic_DNA"/>
</dbReference>
<evidence type="ECO:0000256" key="5">
    <source>
        <dbReference type="ARBA" id="ARBA00022840"/>
    </source>
</evidence>
<feature type="binding site" evidence="7">
    <location>
        <position position="21"/>
    </location>
    <ligand>
        <name>Mg(2+)</name>
        <dbReference type="ChEBI" id="CHEBI:18420"/>
    </ligand>
</feature>
<keyword evidence="5 7" id="KW-0067">ATP-binding</keyword>
<dbReference type="CDD" id="cd00464">
    <property type="entry name" value="SK"/>
    <property type="match status" value="1"/>
</dbReference>
<keyword evidence="1 7" id="KW-0028">Amino-acid biosynthesis</keyword>
<dbReference type="GO" id="GO:0005524">
    <property type="term" value="F:ATP binding"/>
    <property type="evidence" value="ECO:0007669"/>
    <property type="project" value="UniProtKB-UniRule"/>
</dbReference>
<dbReference type="PRINTS" id="PR01100">
    <property type="entry name" value="SHIKIMTKNASE"/>
</dbReference>
<comment type="subunit">
    <text evidence="7">Monomer.</text>
</comment>
<reference evidence="8" key="2">
    <citation type="journal article" date="2021" name="PeerJ">
        <title>Extensive microbial diversity within the chicken gut microbiome revealed by metagenomics and culture.</title>
        <authorList>
            <person name="Gilroy R."/>
            <person name="Ravi A."/>
            <person name="Getino M."/>
            <person name="Pursley I."/>
            <person name="Horton D.L."/>
            <person name="Alikhan N.F."/>
            <person name="Baker D."/>
            <person name="Gharbi K."/>
            <person name="Hall N."/>
            <person name="Watson M."/>
            <person name="Adriaenssens E.M."/>
            <person name="Foster-Nyarko E."/>
            <person name="Jarju S."/>
            <person name="Secka A."/>
            <person name="Antonio M."/>
            <person name="Oren A."/>
            <person name="Chaudhuri R.R."/>
            <person name="La Ragione R."/>
            <person name="Hildebrand F."/>
            <person name="Pallen M.J."/>
        </authorList>
    </citation>
    <scope>NUCLEOTIDE SEQUENCE</scope>
    <source>
        <strain evidence="8">CHK188-20938</strain>
    </source>
</reference>
<dbReference type="HAMAP" id="MF_00109">
    <property type="entry name" value="Shikimate_kinase"/>
    <property type="match status" value="1"/>
</dbReference>
<dbReference type="InterPro" id="IPR000623">
    <property type="entry name" value="Shikimate_kinase/TSH1"/>
</dbReference>
<proteinExistence type="inferred from homology"/>
<keyword evidence="2 7" id="KW-0808">Transferase</keyword>
<evidence type="ECO:0000256" key="3">
    <source>
        <dbReference type="ARBA" id="ARBA00022741"/>
    </source>
</evidence>
<feature type="binding site" evidence="7">
    <location>
        <position position="39"/>
    </location>
    <ligand>
        <name>substrate</name>
    </ligand>
</feature>
<comment type="function">
    <text evidence="7">Catalyzes the specific phosphorylation of the 3-hydroxyl group of shikimic acid using ATP as a cosubstrate.</text>
</comment>
<keyword evidence="7" id="KW-0479">Metal-binding</keyword>
<sequence>MERTENRDCIILIGMPGVGKSTIGVILAKELGYQFIDSDLLIQQQEGRLLRTIIEEEGVEGFLAIENQVNAGIQARRAVIATGGSAVYGTEAMEHFRRMGTIIYLKLPYDQLKRRLGNLKGRGVVLKKGQTLRDIYEERTALYEQWADAVIEEEGRDIEATLKEILNFCLQIQVDGLI</sequence>
<accession>A0A9D1TAT1</accession>
<dbReference type="InterPro" id="IPR031322">
    <property type="entry name" value="Shikimate/glucono_kinase"/>
</dbReference>
<dbReference type="InterPro" id="IPR027417">
    <property type="entry name" value="P-loop_NTPase"/>
</dbReference>
<keyword evidence="3 7" id="KW-0547">Nucleotide-binding</keyword>
<dbReference type="PANTHER" id="PTHR21087:SF16">
    <property type="entry name" value="SHIKIMATE KINASE 1, CHLOROPLASTIC"/>
    <property type="match status" value="1"/>
</dbReference>
<evidence type="ECO:0000313" key="9">
    <source>
        <dbReference type="Proteomes" id="UP000824169"/>
    </source>
</evidence>
<comment type="caution">
    <text evidence="7">Lacks conserved residue(s) required for the propagation of feature annotation.</text>
</comment>
<dbReference type="GO" id="GO:0009073">
    <property type="term" value="P:aromatic amino acid family biosynthetic process"/>
    <property type="evidence" value="ECO:0007669"/>
    <property type="project" value="UniProtKB-KW"/>
</dbReference>
<keyword evidence="6 7" id="KW-0057">Aromatic amino acid biosynthesis</keyword>
<evidence type="ECO:0000313" key="8">
    <source>
        <dbReference type="EMBL" id="HIV25423.1"/>
    </source>
</evidence>